<sequence length="205" mass="22365">MPPWNNPAYPQYTWYHPDITPSASSPDFVPPPSRPWPPRLITYDNIDELLAEHAASVFARYGGRRLSPDWIERFSRETNWDGIGPAVAVSWGGVTWLTSGSIARAVARIIAASPARALLRNDEWDAQHEMTISGFPANILSAKGPEERQSRGYVATLTEPVTVLAQHGLGGILRERNPYRRSSTVSDPGGTSALGFSATNVGGVQ</sequence>
<evidence type="ECO:0000256" key="1">
    <source>
        <dbReference type="SAM" id="MobiDB-lite"/>
    </source>
</evidence>
<proteinExistence type="predicted"/>
<dbReference type="AlphaFoldDB" id="A0A2U8WCV3"/>
<evidence type="ECO:0000313" key="3">
    <source>
        <dbReference type="Proteomes" id="UP000245926"/>
    </source>
</evidence>
<organism evidence="2 3">
    <name type="scientific">Methylobacterium durans</name>
    <dbReference type="NCBI Taxonomy" id="2202825"/>
    <lineage>
        <taxon>Bacteria</taxon>
        <taxon>Pseudomonadati</taxon>
        <taxon>Pseudomonadota</taxon>
        <taxon>Alphaproteobacteria</taxon>
        <taxon>Hyphomicrobiales</taxon>
        <taxon>Methylobacteriaceae</taxon>
        <taxon>Methylobacterium</taxon>
    </lineage>
</organism>
<feature type="region of interest" description="Disordered" evidence="1">
    <location>
        <begin position="177"/>
        <end position="205"/>
    </location>
</feature>
<keyword evidence="3" id="KW-1185">Reference proteome</keyword>
<protein>
    <submittedName>
        <fullName evidence="2">Uncharacterized protein</fullName>
    </submittedName>
</protein>
<dbReference type="EMBL" id="CP029550">
    <property type="protein sequence ID" value="AWN43270.1"/>
    <property type="molecule type" value="Genomic_DNA"/>
</dbReference>
<dbReference type="KEGG" id="mets:DK389_25660"/>
<dbReference type="Proteomes" id="UP000245926">
    <property type="component" value="Chromosome"/>
</dbReference>
<name>A0A2U8WCV3_9HYPH</name>
<accession>A0A2U8WCV3</accession>
<gene>
    <name evidence="2" type="ORF">DK389_25660</name>
</gene>
<evidence type="ECO:0000313" key="2">
    <source>
        <dbReference type="EMBL" id="AWN43270.1"/>
    </source>
</evidence>
<reference evidence="3" key="1">
    <citation type="submission" date="2018-05" db="EMBL/GenBank/DDBJ databases">
        <title>Complete Genome Sequence of Methylobacterium sp. 17SD2-17.</title>
        <authorList>
            <person name="Srinivasan S."/>
        </authorList>
    </citation>
    <scope>NUCLEOTIDE SEQUENCE [LARGE SCALE GENOMIC DNA]</scope>
    <source>
        <strain evidence="3">17SD2-17</strain>
    </source>
</reference>